<dbReference type="EMBL" id="VJMJ01000292">
    <property type="protein sequence ID" value="KAF0723926.1"/>
    <property type="molecule type" value="Genomic_DNA"/>
</dbReference>
<keyword evidence="4 7" id="KW-1133">Transmembrane helix</keyword>
<dbReference type="PANTHER" id="PTHR16875:SF0">
    <property type="entry name" value="SELENOPROTEIN K"/>
    <property type="match status" value="1"/>
</dbReference>
<dbReference type="Pfam" id="PF10961">
    <property type="entry name" value="SelK_SelG"/>
    <property type="match status" value="1"/>
</dbReference>
<reference evidence="8 9" key="1">
    <citation type="submission" date="2019-07" db="EMBL/GenBank/DDBJ databases">
        <title>Genomics analysis of Aphanomyces spp. identifies a new class of oomycete effector associated with host adaptation.</title>
        <authorList>
            <person name="Gaulin E."/>
        </authorList>
    </citation>
    <scope>NUCLEOTIDE SEQUENCE [LARGE SCALE GENOMIC DNA]</scope>
    <source>
        <strain evidence="8 9">ATCC 201684</strain>
    </source>
</reference>
<evidence type="ECO:0000256" key="4">
    <source>
        <dbReference type="ARBA" id="ARBA00022989"/>
    </source>
</evidence>
<dbReference type="AlphaFoldDB" id="A0A6G0W9D4"/>
<evidence type="ECO:0000256" key="7">
    <source>
        <dbReference type="SAM" id="Phobius"/>
    </source>
</evidence>
<evidence type="ECO:0000313" key="8">
    <source>
        <dbReference type="EMBL" id="KAF0723926.1"/>
    </source>
</evidence>
<protein>
    <recommendedName>
        <fullName evidence="10">Selenoprotein K</fullName>
    </recommendedName>
</protein>
<evidence type="ECO:0000256" key="3">
    <source>
        <dbReference type="ARBA" id="ARBA00022933"/>
    </source>
</evidence>
<dbReference type="GO" id="GO:0005789">
    <property type="term" value="C:endoplasmic reticulum membrane"/>
    <property type="evidence" value="ECO:0007669"/>
    <property type="project" value="TreeGrafter"/>
</dbReference>
<feature type="compositionally biased region" description="Gly residues" evidence="6">
    <location>
        <begin position="54"/>
        <end position="80"/>
    </location>
</feature>
<proteinExistence type="predicted"/>
<accession>A0A6G0W9D4</accession>
<dbReference type="InterPro" id="IPR024491">
    <property type="entry name" value="Se_SelK/SelG"/>
</dbReference>
<comment type="subcellular location">
    <subcellularLocation>
        <location evidence="1">Membrane</location>
        <topology evidence="1">Single-pass membrane protein</topology>
    </subcellularLocation>
</comment>
<dbReference type="GO" id="GO:0006816">
    <property type="term" value="P:calcium ion transport"/>
    <property type="evidence" value="ECO:0007669"/>
    <property type="project" value="TreeGrafter"/>
</dbReference>
<feature type="region of interest" description="Disordered" evidence="6">
    <location>
        <begin position="43"/>
        <end position="98"/>
    </location>
</feature>
<evidence type="ECO:0000256" key="6">
    <source>
        <dbReference type="SAM" id="MobiDB-lite"/>
    </source>
</evidence>
<name>A0A6G0W9D4_9STRA</name>
<evidence type="ECO:0000313" key="9">
    <source>
        <dbReference type="Proteomes" id="UP000481153"/>
    </source>
</evidence>
<gene>
    <name evidence="8" type="ORF">Ae201684_017306</name>
</gene>
<feature type="transmembrane region" description="Helical" evidence="7">
    <location>
        <begin position="25"/>
        <end position="43"/>
    </location>
</feature>
<keyword evidence="5 7" id="KW-0472">Membrane</keyword>
<evidence type="ECO:0000256" key="5">
    <source>
        <dbReference type="ARBA" id="ARBA00023136"/>
    </source>
</evidence>
<dbReference type="VEuPathDB" id="FungiDB:AeMF1_016086"/>
<evidence type="ECO:0008006" key="10">
    <source>
        <dbReference type="Google" id="ProtNLM"/>
    </source>
</evidence>
<organism evidence="8 9">
    <name type="scientific">Aphanomyces euteiches</name>
    <dbReference type="NCBI Taxonomy" id="100861"/>
    <lineage>
        <taxon>Eukaryota</taxon>
        <taxon>Sar</taxon>
        <taxon>Stramenopiles</taxon>
        <taxon>Oomycota</taxon>
        <taxon>Saprolegniomycetes</taxon>
        <taxon>Saprolegniales</taxon>
        <taxon>Verrucalvaceae</taxon>
        <taxon>Aphanomyces</taxon>
    </lineage>
</organism>
<evidence type="ECO:0000256" key="2">
    <source>
        <dbReference type="ARBA" id="ARBA00022692"/>
    </source>
</evidence>
<keyword evidence="9" id="KW-1185">Reference proteome</keyword>
<dbReference type="Proteomes" id="UP000481153">
    <property type="component" value="Unassembled WGS sequence"/>
</dbReference>
<evidence type="ECO:0000256" key="1">
    <source>
        <dbReference type="ARBA" id="ARBA00004167"/>
    </source>
</evidence>
<dbReference type="GO" id="GO:0005794">
    <property type="term" value="C:Golgi apparatus"/>
    <property type="evidence" value="ECO:0007669"/>
    <property type="project" value="TreeGrafter"/>
</dbReference>
<keyword evidence="2 7" id="KW-0812">Transmembrane</keyword>
<comment type="caution">
    <text evidence="8">The sequence shown here is derived from an EMBL/GenBank/DDBJ whole genome shotgun (WGS) entry which is preliminary data.</text>
</comment>
<keyword evidence="3" id="KW-0712">Selenocysteine</keyword>
<dbReference type="PANTHER" id="PTHR16875">
    <property type="entry name" value="SELENOPROTEIN K"/>
    <property type="match status" value="1"/>
</dbReference>
<sequence>MPYIASGGQVVEKRSWFRVSIVSDLFWGFIGVVQLFFSTFFGGEGPKRTNQPRRGGGSSGGGGGGPSGGSNGGGGGGGGLRRPIGRIQPPTCVPAGGG</sequence>
<dbReference type="GO" id="GO:0032469">
    <property type="term" value="P:endoplasmic reticulum calcium ion homeostasis"/>
    <property type="evidence" value="ECO:0007669"/>
    <property type="project" value="TreeGrafter"/>
</dbReference>